<dbReference type="OrthoDB" id="7068671at2"/>
<dbReference type="Proteomes" id="UP000285648">
    <property type="component" value="Unassembled WGS sequence"/>
</dbReference>
<feature type="signal peptide" evidence="1">
    <location>
        <begin position="1"/>
        <end position="20"/>
    </location>
</feature>
<keyword evidence="1" id="KW-0732">Signal</keyword>
<protein>
    <recommendedName>
        <fullName evidence="4">Lipoprotein SmpA/OmlA domain-containing protein</fullName>
    </recommendedName>
</protein>
<dbReference type="AlphaFoldDB" id="A0A421DNI8"/>
<evidence type="ECO:0008006" key="4">
    <source>
        <dbReference type="Google" id="ProtNLM"/>
    </source>
</evidence>
<sequence length="103" mass="11278">MNYFSTGMFSLFLLILSGCASSGRDFNESAITQLQPGITTLMDATALLGSKPVQTVNRADGYSVSFWRYIQVNGVVATTHQKEVGLVFGPDGHYVRVFHQVSQ</sequence>
<keyword evidence="3" id="KW-1185">Reference proteome</keyword>
<dbReference type="RefSeq" id="WP_121575066.1">
    <property type="nucleotide sequence ID" value="NZ_MJLZ01000020.1"/>
</dbReference>
<proteinExistence type="predicted"/>
<reference evidence="2 3" key="1">
    <citation type="submission" date="2016-09" db="EMBL/GenBank/DDBJ databases">
        <authorList>
            <person name="Doonan J."/>
            <person name="Pachebat J.A."/>
            <person name="Golyshin P.N."/>
            <person name="Denman S."/>
            <person name="Mcdonald J.E."/>
        </authorList>
    </citation>
    <scope>NUCLEOTIDE SEQUENCE [LARGE SCALE GENOMIC DNA]</scope>
    <source>
        <strain evidence="2 3">NCPPB 3934</strain>
    </source>
</reference>
<dbReference type="EMBL" id="MJLZ01000020">
    <property type="protein sequence ID" value="RLM23646.1"/>
    <property type="molecule type" value="Genomic_DNA"/>
</dbReference>
<evidence type="ECO:0000256" key="1">
    <source>
        <dbReference type="SAM" id="SignalP"/>
    </source>
</evidence>
<comment type="caution">
    <text evidence="2">The sequence shown here is derived from an EMBL/GenBank/DDBJ whole genome shotgun (WGS) entry which is preliminary data.</text>
</comment>
<gene>
    <name evidence="2" type="ORF">BIY29_10105</name>
</gene>
<organism evidence="2 3">
    <name type="scientific">Brenneria alni</name>
    <dbReference type="NCBI Taxonomy" id="71656"/>
    <lineage>
        <taxon>Bacteria</taxon>
        <taxon>Pseudomonadati</taxon>
        <taxon>Pseudomonadota</taxon>
        <taxon>Gammaproteobacteria</taxon>
        <taxon>Enterobacterales</taxon>
        <taxon>Pectobacteriaceae</taxon>
        <taxon>Brenneria</taxon>
    </lineage>
</organism>
<name>A0A421DNI8_9GAMM</name>
<evidence type="ECO:0000313" key="2">
    <source>
        <dbReference type="EMBL" id="RLM23646.1"/>
    </source>
</evidence>
<feature type="chain" id="PRO_5019274828" description="Lipoprotein SmpA/OmlA domain-containing protein" evidence="1">
    <location>
        <begin position="21"/>
        <end position="103"/>
    </location>
</feature>
<accession>A0A421DNI8</accession>
<evidence type="ECO:0000313" key="3">
    <source>
        <dbReference type="Proteomes" id="UP000285648"/>
    </source>
</evidence>